<proteinExistence type="predicted"/>
<dbReference type="RefSeq" id="WP_171225977.1">
    <property type="nucleotide sequence ID" value="NZ_CP053085.1"/>
</dbReference>
<evidence type="ECO:0000256" key="1">
    <source>
        <dbReference type="SAM" id="SignalP"/>
    </source>
</evidence>
<dbReference type="Proteomes" id="UP000500938">
    <property type="component" value="Chromosome"/>
</dbReference>
<evidence type="ECO:0000313" key="2">
    <source>
        <dbReference type="EMBL" id="QJR36545.1"/>
    </source>
</evidence>
<organism evidence="2 3">
    <name type="scientific">Gemmatimonas groenlandica</name>
    <dbReference type="NCBI Taxonomy" id="2732249"/>
    <lineage>
        <taxon>Bacteria</taxon>
        <taxon>Pseudomonadati</taxon>
        <taxon>Gemmatimonadota</taxon>
        <taxon>Gemmatimonadia</taxon>
        <taxon>Gemmatimonadales</taxon>
        <taxon>Gemmatimonadaceae</taxon>
        <taxon>Gemmatimonas</taxon>
    </lineage>
</organism>
<name>A0A6M4IQX7_9BACT</name>
<dbReference type="KEGG" id="ggr:HKW67_14030"/>
<gene>
    <name evidence="2" type="ORF">HKW67_14030</name>
</gene>
<sequence>MRLFVATLAAGTALISATSVSAQSASLVYRLGKDTVAIEQFTRTATGMTGEMVQRSGAAVARYQYTITLSKNGRPSSASIKRLNADGSLPPNAPSDTRFTVTADSIVREAVFADSTQRRAFAAKQAMINFPTFIYGPTELLAGIAKSGGAADSLPALGAVGNLGVTGISPAGGDSVRMRGGAYAMILRFDATNKLQRVDGSYTTNKSIATRGAGGLDIAAIAKSMKPTGTLSLRETARGAFGQGGIVLIDYGRPSVRDRTVWGGALVPFDTVWRTGANDATHLFTSRTLTMGDLVVPPGAYTLFVQHTRAGTLLIVNKQVGQWGTIYSATNDLGRVPMQMTATPSHVEEFTIVVRSMGPTRGAIEMSWGPSMVSVPFTATAVRP</sequence>
<feature type="chain" id="PRO_5026991168" evidence="1">
    <location>
        <begin position="23"/>
        <end position="384"/>
    </location>
</feature>
<keyword evidence="1" id="KW-0732">Signal</keyword>
<dbReference type="Pfam" id="PF11138">
    <property type="entry name" value="DUF2911"/>
    <property type="match status" value="1"/>
</dbReference>
<evidence type="ECO:0000313" key="3">
    <source>
        <dbReference type="Proteomes" id="UP000500938"/>
    </source>
</evidence>
<dbReference type="InterPro" id="IPR021314">
    <property type="entry name" value="DUF2911"/>
</dbReference>
<dbReference type="AlphaFoldDB" id="A0A6M4IQX7"/>
<accession>A0A6M4IQX7</accession>
<reference evidence="2 3" key="1">
    <citation type="submission" date="2020-05" db="EMBL/GenBank/DDBJ databases">
        <title>Complete genome sequence of Gemmatimonas greenlandica TET16.</title>
        <authorList>
            <person name="Zeng Y."/>
        </authorList>
    </citation>
    <scope>NUCLEOTIDE SEQUENCE [LARGE SCALE GENOMIC DNA]</scope>
    <source>
        <strain evidence="2 3">TET16</strain>
    </source>
</reference>
<keyword evidence="3" id="KW-1185">Reference proteome</keyword>
<feature type="signal peptide" evidence="1">
    <location>
        <begin position="1"/>
        <end position="22"/>
    </location>
</feature>
<dbReference type="EMBL" id="CP053085">
    <property type="protein sequence ID" value="QJR36545.1"/>
    <property type="molecule type" value="Genomic_DNA"/>
</dbReference>
<protein>
    <submittedName>
        <fullName evidence="2">DUF2911 domain-containing protein</fullName>
    </submittedName>
</protein>